<proteinExistence type="predicted"/>
<dbReference type="AlphaFoldDB" id="A0A9D4BWU1"/>
<sequence>MSSKADDEADNTRMNMISYQHVTTCINDVLRAKHGRKKKALANSVDPDETPHGAASHQDSFEFTSANPGLMPDLASCTLDELVFSVSKCKWYDIDCFLAPLAGGQRGLSHGPVSVVGACVRPIIKLNRYIDHDSQMTPIDF</sequence>
<protein>
    <submittedName>
        <fullName evidence="2">Uncharacterized protein</fullName>
    </submittedName>
</protein>
<dbReference type="EMBL" id="JAIWYP010000014">
    <property type="protein sequence ID" value="KAH3712729.1"/>
    <property type="molecule type" value="Genomic_DNA"/>
</dbReference>
<feature type="region of interest" description="Disordered" evidence="1">
    <location>
        <begin position="37"/>
        <end position="61"/>
    </location>
</feature>
<name>A0A9D4BWU1_DREPO</name>
<accession>A0A9D4BWU1</accession>
<reference evidence="2" key="2">
    <citation type="submission" date="2020-11" db="EMBL/GenBank/DDBJ databases">
        <authorList>
            <person name="McCartney M.A."/>
            <person name="Auch B."/>
            <person name="Kono T."/>
            <person name="Mallez S."/>
            <person name="Becker A."/>
            <person name="Gohl D.M."/>
            <person name="Silverstein K.A.T."/>
            <person name="Koren S."/>
            <person name="Bechman K.B."/>
            <person name="Herman A."/>
            <person name="Abrahante J.E."/>
            <person name="Garbe J."/>
        </authorList>
    </citation>
    <scope>NUCLEOTIDE SEQUENCE</scope>
    <source>
        <strain evidence="2">Duluth1</strain>
        <tissue evidence="2">Whole animal</tissue>
    </source>
</reference>
<organism evidence="2 3">
    <name type="scientific">Dreissena polymorpha</name>
    <name type="common">Zebra mussel</name>
    <name type="synonym">Mytilus polymorpha</name>
    <dbReference type="NCBI Taxonomy" id="45954"/>
    <lineage>
        <taxon>Eukaryota</taxon>
        <taxon>Metazoa</taxon>
        <taxon>Spiralia</taxon>
        <taxon>Lophotrochozoa</taxon>
        <taxon>Mollusca</taxon>
        <taxon>Bivalvia</taxon>
        <taxon>Autobranchia</taxon>
        <taxon>Heteroconchia</taxon>
        <taxon>Euheterodonta</taxon>
        <taxon>Imparidentia</taxon>
        <taxon>Neoheterodontei</taxon>
        <taxon>Myida</taxon>
        <taxon>Dreissenoidea</taxon>
        <taxon>Dreissenidae</taxon>
        <taxon>Dreissena</taxon>
    </lineage>
</organism>
<evidence type="ECO:0000313" key="3">
    <source>
        <dbReference type="Proteomes" id="UP000828390"/>
    </source>
</evidence>
<evidence type="ECO:0000256" key="1">
    <source>
        <dbReference type="SAM" id="MobiDB-lite"/>
    </source>
</evidence>
<gene>
    <name evidence="2" type="ORF">DPMN_072484</name>
</gene>
<dbReference type="Proteomes" id="UP000828390">
    <property type="component" value="Unassembled WGS sequence"/>
</dbReference>
<reference evidence="2" key="1">
    <citation type="journal article" date="2019" name="bioRxiv">
        <title>The Genome of the Zebra Mussel, Dreissena polymorpha: A Resource for Invasive Species Research.</title>
        <authorList>
            <person name="McCartney M.A."/>
            <person name="Auch B."/>
            <person name="Kono T."/>
            <person name="Mallez S."/>
            <person name="Zhang Y."/>
            <person name="Obille A."/>
            <person name="Becker A."/>
            <person name="Abrahante J.E."/>
            <person name="Garbe J."/>
            <person name="Badalamenti J.P."/>
            <person name="Herman A."/>
            <person name="Mangelson H."/>
            <person name="Liachko I."/>
            <person name="Sullivan S."/>
            <person name="Sone E.D."/>
            <person name="Koren S."/>
            <person name="Silverstein K.A.T."/>
            <person name="Beckman K.B."/>
            <person name="Gohl D.M."/>
        </authorList>
    </citation>
    <scope>NUCLEOTIDE SEQUENCE</scope>
    <source>
        <strain evidence="2">Duluth1</strain>
        <tissue evidence="2">Whole animal</tissue>
    </source>
</reference>
<comment type="caution">
    <text evidence="2">The sequence shown here is derived from an EMBL/GenBank/DDBJ whole genome shotgun (WGS) entry which is preliminary data.</text>
</comment>
<evidence type="ECO:0000313" key="2">
    <source>
        <dbReference type="EMBL" id="KAH3712729.1"/>
    </source>
</evidence>
<keyword evidence="3" id="KW-1185">Reference proteome</keyword>